<dbReference type="RefSeq" id="WP_137341539.1">
    <property type="nucleotide sequence ID" value="NZ_BSQH01000020.1"/>
</dbReference>
<feature type="region of interest" description="Disordered" evidence="1">
    <location>
        <begin position="216"/>
        <end position="265"/>
    </location>
</feature>
<keyword evidence="3" id="KW-1185">Reference proteome</keyword>
<proteinExistence type="predicted"/>
<feature type="compositionally biased region" description="Basic and acidic residues" evidence="1">
    <location>
        <begin position="235"/>
        <end position="256"/>
    </location>
</feature>
<reference evidence="2 3" key="1">
    <citation type="submission" date="2019-05" db="EMBL/GenBank/DDBJ databases">
        <title>Dyadobacter AR-3-8 sp. nov., isolated from arctic soil.</title>
        <authorList>
            <person name="Chaudhary D.K."/>
        </authorList>
    </citation>
    <scope>NUCLEOTIDE SEQUENCE [LARGE SCALE GENOMIC DNA]</scope>
    <source>
        <strain evidence="2 3">AR-3-8</strain>
    </source>
</reference>
<evidence type="ECO:0000313" key="3">
    <source>
        <dbReference type="Proteomes" id="UP000304900"/>
    </source>
</evidence>
<evidence type="ECO:0000313" key="2">
    <source>
        <dbReference type="EMBL" id="TKT90996.1"/>
    </source>
</evidence>
<dbReference type="AlphaFoldDB" id="A0A4U6D2Y1"/>
<organism evidence="2 3">
    <name type="scientific">Dyadobacter frigoris</name>
    <dbReference type="NCBI Taxonomy" id="2576211"/>
    <lineage>
        <taxon>Bacteria</taxon>
        <taxon>Pseudomonadati</taxon>
        <taxon>Bacteroidota</taxon>
        <taxon>Cytophagia</taxon>
        <taxon>Cytophagales</taxon>
        <taxon>Spirosomataceae</taxon>
        <taxon>Dyadobacter</taxon>
    </lineage>
</organism>
<dbReference type="EMBL" id="SZVO01000008">
    <property type="protein sequence ID" value="TKT90996.1"/>
    <property type="molecule type" value="Genomic_DNA"/>
</dbReference>
<dbReference type="OrthoDB" id="6372253at2"/>
<feature type="compositionally biased region" description="Polar residues" evidence="1">
    <location>
        <begin position="217"/>
        <end position="234"/>
    </location>
</feature>
<protein>
    <recommendedName>
        <fullName evidence="4">DUF3945 domain-containing protein</fullName>
    </recommendedName>
</protein>
<evidence type="ECO:0008006" key="4">
    <source>
        <dbReference type="Google" id="ProtNLM"/>
    </source>
</evidence>
<sequence length="265" mass="30701">MNEKNFDYLKDQVKFTGFGQELESQLKANLAKSQTEFQLKHTAAYGKDELNSVLQFKKSTQTDMFFFNNYTASLKKENEQKSVEQKFYINKEAGNITLKEAYNLLDGRAVNKDLTNKEGKLYNAWVKMDFKETETNGNYKVKQFSEKYGFELEKALAKHPIKELGNDTDKSRLIESLQKGNRQAVTFIQDGAEQKRFIEANPQFKSVAVYDERQQRIRSTQTEKQGQGESQSQRQTERQDGKKQDVKAQENDEPSRRAKRKGVSV</sequence>
<evidence type="ECO:0000256" key="1">
    <source>
        <dbReference type="SAM" id="MobiDB-lite"/>
    </source>
</evidence>
<dbReference type="Proteomes" id="UP000304900">
    <property type="component" value="Unassembled WGS sequence"/>
</dbReference>
<name>A0A4U6D2Y1_9BACT</name>
<accession>A0A4U6D2Y1</accession>
<comment type="caution">
    <text evidence="2">The sequence shown here is derived from an EMBL/GenBank/DDBJ whole genome shotgun (WGS) entry which is preliminary data.</text>
</comment>
<gene>
    <name evidence="2" type="ORF">FDK13_18750</name>
</gene>